<dbReference type="InterPro" id="IPR052709">
    <property type="entry name" value="Transposase-MT_Hybrid"/>
</dbReference>
<protein>
    <recommendedName>
        <fullName evidence="3">Histone-lysine N-methyltransferase SETMAR</fullName>
    </recommendedName>
</protein>
<evidence type="ECO:0000313" key="2">
    <source>
        <dbReference type="Proteomes" id="UP001235939"/>
    </source>
</evidence>
<reference evidence="1 2" key="1">
    <citation type="submission" date="2022-03" db="EMBL/GenBank/DDBJ databases">
        <title>A chromosomal length assembly of Cordylochernes scorpioides.</title>
        <authorList>
            <person name="Zeh D."/>
            <person name="Zeh J."/>
        </authorList>
    </citation>
    <scope>NUCLEOTIDE SEQUENCE [LARGE SCALE GENOMIC DNA]</scope>
    <source>
        <strain evidence="1">IN4F17</strain>
        <tissue evidence="1">Whole Body</tissue>
    </source>
</reference>
<evidence type="ECO:0000313" key="1">
    <source>
        <dbReference type="EMBL" id="UYV84175.1"/>
    </source>
</evidence>
<name>A0ABY6LSF5_9ARAC</name>
<dbReference type="PANTHER" id="PTHR46060">
    <property type="entry name" value="MARINER MOS1 TRANSPOSASE-LIKE PROTEIN"/>
    <property type="match status" value="1"/>
</dbReference>
<proteinExistence type="predicted"/>
<dbReference type="Proteomes" id="UP001235939">
    <property type="component" value="Chromosome X"/>
</dbReference>
<dbReference type="PANTHER" id="PTHR46060:SF1">
    <property type="entry name" value="MARINER MOS1 TRANSPOSASE-LIKE PROTEIN"/>
    <property type="match status" value="1"/>
</dbReference>
<dbReference type="EMBL" id="CP092886">
    <property type="protein sequence ID" value="UYV84175.1"/>
    <property type="molecule type" value="Genomic_DNA"/>
</dbReference>
<dbReference type="Gene3D" id="3.30.420.10">
    <property type="entry name" value="Ribonuclease H-like superfamily/Ribonuclease H"/>
    <property type="match status" value="1"/>
</dbReference>
<organism evidence="1 2">
    <name type="scientific">Cordylochernes scorpioides</name>
    <dbReference type="NCBI Taxonomy" id="51811"/>
    <lineage>
        <taxon>Eukaryota</taxon>
        <taxon>Metazoa</taxon>
        <taxon>Ecdysozoa</taxon>
        <taxon>Arthropoda</taxon>
        <taxon>Chelicerata</taxon>
        <taxon>Arachnida</taxon>
        <taxon>Pseudoscorpiones</taxon>
        <taxon>Cheliferoidea</taxon>
        <taxon>Chernetidae</taxon>
        <taxon>Cordylochernes</taxon>
    </lineage>
</organism>
<keyword evidence="2" id="KW-1185">Reference proteome</keyword>
<accession>A0ABY6LSF5</accession>
<sequence length="155" mass="16460">MMNKDNKARPHASVPFKTHLETLKWEVLPHPPYSPDIAPSDYYLFRSMKHNLADQHFFNYEEIILAVAVAASAVPWGGHGGWGGYGGYGGWGGYGGGWGGYPVGRAVAYGSSIKHAGGWGGYGGLGYGGWGGAGWGRGYGGWGRGYGGWGGHGWH</sequence>
<dbReference type="InterPro" id="IPR036397">
    <property type="entry name" value="RNaseH_sf"/>
</dbReference>
<gene>
    <name evidence="1" type="ORF">LAZ67_X001428</name>
</gene>
<evidence type="ECO:0008006" key="3">
    <source>
        <dbReference type="Google" id="ProtNLM"/>
    </source>
</evidence>